<dbReference type="Gene3D" id="2.30.30.60">
    <property type="match status" value="1"/>
</dbReference>
<dbReference type="AlphaFoldDB" id="A0A090IEC5"/>
<gene>
    <name evidence="11" type="ORF">NVI5450_4465</name>
</gene>
<keyword evidence="5" id="KW-1133">Transmembrane helix</keyword>
<evidence type="ECO:0000256" key="2">
    <source>
        <dbReference type="ARBA" id="ARBA00022475"/>
    </source>
</evidence>
<dbReference type="GO" id="GO:0008381">
    <property type="term" value="F:mechanosensitive monoatomic ion channel activity"/>
    <property type="evidence" value="ECO:0007669"/>
    <property type="project" value="InterPro"/>
</dbReference>
<dbReference type="PANTHER" id="PTHR30414:SF0">
    <property type="entry name" value="MINICONDUCTANCE MECHANOSENSITIVE CHANNEL YBDG"/>
    <property type="match status" value="1"/>
</dbReference>
<evidence type="ECO:0000256" key="6">
    <source>
        <dbReference type="ARBA" id="ARBA00023016"/>
    </source>
</evidence>
<evidence type="ECO:0000256" key="5">
    <source>
        <dbReference type="ARBA" id="ARBA00022989"/>
    </source>
</evidence>
<dbReference type="PANTHER" id="PTHR30414">
    <property type="entry name" value="MINICONDUCTANCE MECHANOSENSITIVE CHANNEL YBDG"/>
    <property type="match status" value="1"/>
</dbReference>
<keyword evidence="7" id="KW-0472">Membrane</keyword>
<dbReference type="FunFam" id="2.30.30.60:FF:000002">
    <property type="entry name" value="Mechanosensitive ion channel family protein"/>
    <property type="match status" value="1"/>
</dbReference>
<dbReference type="Pfam" id="PF00924">
    <property type="entry name" value="MS_channel_2nd"/>
    <property type="match status" value="1"/>
</dbReference>
<accession>A0A090IEC5</accession>
<sequence>MDKELRLVISQWLADSDTLNSADSNTYYVILAILCLSFAAISYLIVKRIVVKAMKVVSVRSKVTWDDTFVAHGVLEKFALLVPLLVIDLLLPLFTSISAFITEVVGRLLSALLVILFIRTVYAVLNAIAEIADKHKATQRLPITSFTQLLKLFLFFVAGIIMVSILSDQSPIYFLSGLGVATGFIMLIFRDTILGFVAGIQLATNQMVTKGDWIQMDKYGADGTVEEVSLTTVKVRNFDKTITMLPAYALVSDAFKNWRGMSESGGRRIKRSLFIDIQSIRFLTKDELQRLSNIRLLKNYLTDKNFDINTFNLDLNEDEKAVNGRGLTNIGTFRAYLLAYLQQHPKVRKDMTLLVRQLAPTTQGMPIEIYIFTDETRWAFYEDIQADIFDHIFSVLPAFDLHAFQQPSGNDIQSILKQSILKQ</sequence>
<reference evidence="11 12" key="1">
    <citation type="submission" date="2016-11" db="EMBL/GenBank/DDBJ databases">
        <authorList>
            <person name="Jaros S."/>
            <person name="Januszkiewicz K."/>
            <person name="Wedrychowicz H."/>
        </authorList>
    </citation>
    <scope>NUCLEOTIDE SEQUENCE [LARGE SCALE GENOMIC DNA]</scope>
    <source>
        <strain evidence="11">NVI 5450</strain>
    </source>
</reference>
<dbReference type="InterPro" id="IPR030192">
    <property type="entry name" value="YbdG"/>
</dbReference>
<dbReference type="RefSeq" id="WP_045109447.1">
    <property type="nucleotide sequence ID" value="NZ_CAWRBC010000115.1"/>
</dbReference>
<evidence type="ECO:0000256" key="4">
    <source>
        <dbReference type="ARBA" id="ARBA00022692"/>
    </source>
</evidence>
<evidence type="ECO:0000256" key="8">
    <source>
        <dbReference type="ARBA" id="ARBA00093630"/>
    </source>
</evidence>
<name>A0A090IEC5_9GAMM</name>
<dbReference type="InterPro" id="IPR010920">
    <property type="entry name" value="LSM_dom_sf"/>
</dbReference>
<evidence type="ECO:0000313" key="11">
    <source>
        <dbReference type="EMBL" id="SGZ17127.1"/>
    </source>
</evidence>
<evidence type="ECO:0000256" key="7">
    <source>
        <dbReference type="ARBA" id="ARBA00023136"/>
    </source>
</evidence>
<dbReference type="Proteomes" id="UP000183794">
    <property type="component" value="Unassembled WGS sequence"/>
</dbReference>
<dbReference type="KEGG" id="mvs:MVIS_1067"/>
<dbReference type="InterPro" id="IPR006685">
    <property type="entry name" value="MscS_channel_2nd"/>
</dbReference>
<evidence type="ECO:0000256" key="9">
    <source>
        <dbReference type="ARBA" id="ARBA00093659"/>
    </source>
</evidence>
<dbReference type="PATRIC" id="fig|80854.5.peg.1129"/>
<comment type="subcellular location">
    <subcellularLocation>
        <location evidence="1">Cell inner membrane</location>
        <topology evidence="1">Multi-pass membrane protein</topology>
    </subcellularLocation>
</comment>
<organism evidence="11 12">
    <name type="scientific">Moritella viscosa</name>
    <dbReference type="NCBI Taxonomy" id="80854"/>
    <lineage>
        <taxon>Bacteria</taxon>
        <taxon>Pseudomonadati</taxon>
        <taxon>Pseudomonadota</taxon>
        <taxon>Gammaproteobacteria</taxon>
        <taxon>Alteromonadales</taxon>
        <taxon>Moritellaceae</taxon>
        <taxon>Moritella</taxon>
    </lineage>
</organism>
<evidence type="ECO:0000313" key="12">
    <source>
        <dbReference type="Proteomes" id="UP000183794"/>
    </source>
</evidence>
<evidence type="ECO:0000256" key="1">
    <source>
        <dbReference type="ARBA" id="ARBA00004429"/>
    </source>
</evidence>
<dbReference type="SUPFAM" id="SSF50182">
    <property type="entry name" value="Sm-like ribonucleoproteins"/>
    <property type="match status" value="1"/>
</dbReference>
<proteinExistence type="predicted"/>
<evidence type="ECO:0000256" key="3">
    <source>
        <dbReference type="ARBA" id="ARBA00022519"/>
    </source>
</evidence>
<dbReference type="HOGENOM" id="CLU_045354_1_0_6"/>
<keyword evidence="4" id="KW-0812">Transmembrane</keyword>
<dbReference type="OrthoDB" id="9775207at2"/>
<feature type="domain" description="Mechanosensitive ion channel MscS" evidence="10">
    <location>
        <begin position="191"/>
        <end position="259"/>
    </location>
</feature>
<dbReference type="EMBL" id="FPLD01000131">
    <property type="protein sequence ID" value="SGZ17127.1"/>
    <property type="molecule type" value="Genomic_DNA"/>
</dbReference>
<dbReference type="GO" id="GO:0071470">
    <property type="term" value="P:cellular response to osmotic stress"/>
    <property type="evidence" value="ECO:0007669"/>
    <property type="project" value="InterPro"/>
</dbReference>
<keyword evidence="3" id="KW-0997">Cell inner membrane</keyword>
<dbReference type="GO" id="GO:0005886">
    <property type="term" value="C:plasma membrane"/>
    <property type="evidence" value="ECO:0007669"/>
    <property type="project" value="UniProtKB-SubCell"/>
</dbReference>
<dbReference type="STRING" id="80854.MVIS_1067"/>
<protein>
    <recommendedName>
        <fullName evidence="8">Mechanosensing system component YbdG</fullName>
    </recommendedName>
    <alternativeName>
        <fullName evidence="9">Mechanosensitive channel homolog YbdG</fullName>
    </alternativeName>
</protein>
<keyword evidence="6" id="KW-0346">Stress response</keyword>
<keyword evidence="2" id="KW-1003">Cell membrane</keyword>
<dbReference type="InterPro" id="IPR023408">
    <property type="entry name" value="MscS_beta-dom_sf"/>
</dbReference>
<evidence type="ECO:0000259" key="10">
    <source>
        <dbReference type="Pfam" id="PF00924"/>
    </source>
</evidence>